<sequence>MKFLADDCPRSGFTDRLYVRLSNSFGNIAHHDRRGFFEHYFLAFETKAEFIEQTLKWPCYGSAEFTFCDVEIVVQSRITTASLLAIVKAQRDSDIARREREQLARLKAKYEPIPRPDALSGLASPATAPEPPTMLRQGSLFDFSE</sequence>
<proteinExistence type="predicted"/>
<protein>
    <submittedName>
        <fullName evidence="2">Uncharacterized protein</fullName>
    </submittedName>
</protein>
<evidence type="ECO:0000313" key="2">
    <source>
        <dbReference type="EMBL" id="ATQ70774.1"/>
    </source>
</evidence>
<dbReference type="EMBL" id="CP023739">
    <property type="protein sequence ID" value="ATQ70774.1"/>
    <property type="molecule type" value="Genomic_DNA"/>
</dbReference>
<reference evidence="3" key="1">
    <citation type="submission" date="2017-10" db="EMBL/GenBank/DDBJ databases">
        <title>Completed PacBio SMRT sequence of Methylosinus trichosporium OB3b reveals presence of a third large plasmid.</title>
        <authorList>
            <person name="Charles T.C."/>
            <person name="Lynch M.D.J."/>
            <person name="Heil J.R."/>
            <person name="Cheng J."/>
        </authorList>
    </citation>
    <scope>NUCLEOTIDE SEQUENCE [LARGE SCALE GENOMIC DNA]</scope>
    <source>
        <strain evidence="3">OB3b</strain>
        <plasmid evidence="3">pob3b2</plasmid>
    </source>
</reference>
<keyword evidence="2" id="KW-0614">Plasmid</keyword>
<dbReference type="KEGG" id="mtw:CQW49_22595"/>
<evidence type="ECO:0000256" key="1">
    <source>
        <dbReference type="SAM" id="MobiDB-lite"/>
    </source>
</evidence>
<keyword evidence="3" id="KW-1185">Reference proteome</keyword>
<dbReference type="AlphaFoldDB" id="A0A2D2D745"/>
<name>A0A2D2D745_METT3</name>
<evidence type="ECO:0000313" key="3">
    <source>
        <dbReference type="Proteomes" id="UP000230709"/>
    </source>
</evidence>
<geneLocation type="plasmid" evidence="3">
    <name>pob3b2</name>
</geneLocation>
<dbReference type="Proteomes" id="UP000230709">
    <property type="component" value="Plasmid pOB3b2"/>
</dbReference>
<accession>A0A2D2D745</accession>
<gene>
    <name evidence="2" type="ORF">CQW49_22595</name>
</gene>
<feature type="region of interest" description="Disordered" evidence="1">
    <location>
        <begin position="114"/>
        <end position="145"/>
    </location>
</feature>
<organism evidence="2 3">
    <name type="scientific">Methylosinus trichosporium (strain ATCC 35070 / NCIMB 11131 / UNIQEM 75 / OB3b)</name>
    <dbReference type="NCBI Taxonomy" id="595536"/>
    <lineage>
        <taxon>Bacteria</taxon>
        <taxon>Pseudomonadati</taxon>
        <taxon>Pseudomonadota</taxon>
        <taxon>Alphaproteobacteria</taxon>
        <taxon>Hyphomicrobiales</taxon>
        <taxon>Methylocystaceae</taxon>
        <taxon>Methylosinus</taxon>
    </lineage>
</organism>